<evidence type="ECO:0000313" key="3">
    <source>
        <dbReference type="Proteomes" id="UP000191691"/>
    </source>
</evidence>
<name>A0A1V6UT13_PENNA</name>
<organism evidence="2 3">
    <name type="scientific">Penicillium nalgiovense</name>
    <dbReference type="NCBI Taxonomy" id="60175"/>
    <lineage>
        <taxon>Eukaryota</taxon>
        <taxon>Fungi</taxon>
        <taxon>Dikarya</taxon>
        <taxon>Ascomycota</taxon>
        <taxon>Pezizomycotina</taxon>
        <taxon>Eurotiomycetes</taxon>
        <taxon>Eurotiomycetidae</taxon>
        <taxon>Eurotiales</taxon>
        <taxon>Aspergillaceae</taxon>
        <taxon>Penicillium</taxon>
    </lineage>
</organism>
<evidence type="ECO:0000313" key="2">
    <source>
        <dbReference type="EMBL" id="OQE41548.1"/>
    </source>
</evidence>
<comment type="caution">
    <text evidence="2">The sequence shown here is derived from an EMBL/GenBank/DDBJ whole genome shotgun (WGS) entry which is preliminary data.</text>
</comment>
<dbReference type="EMBL" id="MOOB01000725">
    <property type="protein sequence ID" value="OQE41548.1"/>
    <property type="molecule type" value="Genomic_DNA"/>
</dbReference>
<sequence length="317" mass="34950">MPQRGLDGRAARLVQQAAEIMVTYLTSIANTVVVGLHSQLTISNGRSTMVIDDRLGLVVAPSDVRLQPSVGDKYAWSVTESKKSLLQSNLSSGSVGLYRSICDELGRSLEAVTPQTLQVAQLKRDHLPREESGSARTDEEGNGSFTAKIRELECANNKMKNELDRTSIHLQESLGENRTLHTRIRQLQDELDSNLSRATQLEDELVRVSGGITKAMQVLQEQHGASSDTPRGVLTDICHRVFVYLVSDSDPASGDSWVGLQLNPRFGIYHFCAYRNAAMVVQNTRCCDYGRGYLSYDALAGDNKREGLSQAIQDQVH</sequence>
<gene>
    <name evidence="2" type="ORF">PENNAL_c0725G10518</name>
</gene>
<evidence type="ECO:0000256" key="1">
    <source>
        <dbReference type="SAM" id="MobiDB-lite"/>
    </source>
</evidence>
<feature type="region of interest" description="Disordered" evidence="1">
    <location>
        <begin position="122"/>
        <end position="145"/>
    </location>
</feature>
<protein>
    <submittedName>
        <fullName evidence="2">Uncharacterized protein</fullName>
    </submittedName>
</protein>
<dbReference type="AlphaFoldDB" id="A0A1V6UT13"/>
<keyword evidence="3" id="KW-1185">Reference proteome</keyword>
<proteinExistence type="predicted"/>
<dbReference type="Proteomes" id="UP000191691">
    <property type="component" value="Unassembled WGS sequence"/>
</dbReference>
<accession>A0A1V6UT13</accession>
<feature type="compositionally biased region" description="Basic and acidic residues" evidence="1">
    <location>
        <begin position="122"/>
        <end position="139"/>
    </location>
</feature>
<feature type="non-terminal residue" evidence="2">
    <location>
        <position position="317"/>
    </location>
</feature>
<reference evidence="3" key="1">
    <citation type="journal article" date="2017" name="Nat. Microbiol.">
        <title>Global analysis of biosynthetic gene clusters reveals vast potential of secondary metabolite production in Penicillium species.</title>
        <authorList>
            <person name="Nielsen J.C."/>
            <person name="Grijseels S."/>
            <person name="Prigent S."/>
            <person name="Ji B."/>
            <person name="Dainat J."/>
            <person name="Nielsen K.F."/>
            <person name="Frisvad J.C."/>
            <person name="Workman M."/>
            <person name="Nielsen J."/>
        </authorList>
    </citation>
    <scope>NUCLEOTIDE SEQUENCE [LARGE SCALE GENOMIC DNA]</scope>
    <source>
        <strain evidence="3">IBT 13039</strain>
    </source>
</reference>
<dbReference type="STRING" id="60175.A0A1V6UT13"/>